<dbReference type="AlphaFoldDB" id="G0WA92"/>
<dbReference type="Proteomes" id="UP000000689">
    <property type="component" value="Chromosome 4"/>
</dbReference>
<dbReference type="EMBL" id="HE580270">
    <property type="protein sequence ID" value="CCD24703.1"/>
    <property type="molecule type" value="Genomic_DNA"/>
</dbReference>
<dbReference type="HOGENOM" id="CLU_696778_0_0_1"/>
<protein>
    <submittedName>
        <fullName evidence="1">Uncharacterized protein</fullName>
    </submittedName>
</protein>
<dbReference type="RefSeq" id="XP_003669946.1">
    <property type="nucleotide sequence ID" value="XM_003669898.1"/>
</dbReference>
<dbReference type="OrthoDB" id="4033799at2759"/>
<evidence type="ECO:0000313" key="1">
    <source>
        <dbReference type="EMBL" id="CCD24703.1"/>
    </source>
</evidence>
<dbReference type="OMA" id="IEIWFCT"/>
<accession>G0WA92</accession>
<dbReference type="GeneID" id="11494834"/>
<proteinExistence type="predicted"/>
<organism evidence="1 2">
    <name type="scientific">Naumovozyma dairenensis (strain ATCC 10597 / BCRC 20456 / CBS 421 / NBRC 0211 / NRRL Y-12639)</name>
    <name type="common">Saccharomyces dairenensis</name>
    <dbReference type="NCBI Taxonomy" id="1071378"/>
    <lineage>
        <taxon>Eukaryota</taxon>
        <taxon>Fungi</taxon>
        <taxon>Dikarya</taxon>
        <taxon>Ascomycota</taxon>
        <taxon>Saccharomycotina</taxon>
        <taxon>Saccharomycetes</taxon>
        <taxon>Saccharomycetales</taxon>
        <taxon>Saccharomycetaceae</taxon>
        <taxon>Naumovozyma</taxon>
    </lineage>
</organism>
<reference evidence="1 2" key="1">
    <citation type="journal article" date="2011" name="Proc. Natl. Acad. Sci. U.S.A.">
        <title>Evolutionary erosion of yeast sex chromosomes by mating-type switching accidents.</title>
        <authorList>
            <person name="Gordon J.L."/>
            <person name="Armisen D."/>
            <person name="Proux-Wera E."/>
            <person name="Oheigeartaigh S.S."/>
            <person name="Byrne K.P."/>
            <person name="Wolfe K.H."/>
        </authorList>
    </citation>
    <scope>NUCLEOTIDE SEQUENCE [LARGE SCALE GENOMIC DNA]</scope>
    <source>
        <strain evidence="2">ATCC 10597 / BCRC 20456 / CBS 421 / NBRC 0211 / NRRL Y-12639</strain>
    </source>
</reference>
<gene>
    <name evidence="1" type="primary">NDAI0D03890</name>
    <name evidence="1" type="ordered locus">NDAI_0D03890</name>
</gene>
<name>G0WA92_NAUDC</name>
<dbReference type="eggNOG" id="ENOG502S5II">
    <property type="taxonomic scope" value="Eukaryota"/>
</dbReference>
<dbReference type="KEGG" id="ndi:NDAI_0D03890"/>
<keyword evidence="2" id="KW-1185">Reference proteome</keyword>
<sequence length="399" mass="45314">MTTIPVYKCSLAEVIHAYTTTPKYLIVAQSTLNNPFEVHLHYSTHADSGIVVPNKTFKYPIHISRRITPGINYTTTVKRLEITETPILEKSKKALKTIVYNLIIVCIDGIRITTLENLVEPEYSQLNEWVLPNKNDSISSFYCQSRKNGTIEIVLGTTFCSIVHLLFYIETGTFRNLDLQKGTALYTIDELISDSVVSICGLRSPSKGSNFPCTNENELITRNSFTDALSVATVDGKVHIVSKNKSEVHDFLESILPDENKEHNVTAADSVIAKEFMNSSLIFVVANITNVGCIIFEKSKRRWEQLEILERDHNAIEDTPLLDHILSLNVDMNEFIIYSGSVNGKLYQWTYNYKDYQLISSSVFEENIYNVVHSISMEGNARKLFFIHNDDTCINYIQL</sequence>
<evidence type="ECO:0000313" key="2">
    <source>
        <dbReference type="Proteomes" id="UP000000689"/>
    </source>
</evidence>